<comment type="caution">
    <text evidence="2">The sequence shown here is derived from an EMBL/GenBank/DDBJ whole genome shotgun (WGS) entry which is preliminary data.</text>
</comment>
<dbReference type="AlphaFoldDB" id="A0A8J7JTW2"/>
<organism evidence="2 3">
    <name type="scientific">Plectonema cf. radiosum LEGE 06105</name>
    <dbReference type="NCBI Taxonomy" id="945769"/>
    <lineage>
        <taxon>Bacteria</taxon>
        <taxon>Bacillati</taxon>
        <taxon>Cyanobacteriota</taxon>
        <taxon>Cyanophyceae</taxon>
        <taxon>Oscillatoriophycideae</taxon>
        <taxon>Oscillatoriales</taxon>
        <taxon>Microcoleaceae</taxon>
        <taxon>Plectonema</taxon>
    </lineage>
</organism>
<proteinExistence type="predicted"/>
<feature type="region of interest" description="Disordered" evidence="1">
    <location>
        <begin position="64"/>
        <end position="88"/>
    </location>
</feature>
<evidence type="ECO:0000313" key="3">
    <source>
        <dbReference type="Proteomes" id="UP000620559"/>
    </source>
</evidence>
<accession>A0A8J7JTW2</accession>
<reference evidence="2" key="1">
    <citation type="submission" date="2020-10" db="EMBL/GenBank/DDBJ databases">
        <authorList>
            <person name="Castelo-Branco R."/>
            <person name="Eusebio N."/>
            <person name="Adriana R."/>
            <person name="Vieira A."/>
            <person name="Brugerolle De Fraissinette N."/>
            <person name="Rezende De Castro R."/>
            <person name="Schneider M.P."/>
            <person name="Vasconcelos V."/>
            <person name="Leao P.N."/>
        </authorList>
    </citation>
    <scope>NUCLEOTIDE SEQUENCE</scope>
    <source>
        <strain evidence="2">LEGE 06105</strain>
    </source>
</reference>
<gene>
    <name evidence="2" type="ORF">IQ247_16865</name>
</gene>
<keyword evidence="3" id="KW-1185">Reference proteome</keyword>
<evidence type="ECO:0000313" key="2">
    <source>
        <dbReference type="EMBL" id="MBE9214319.1"/>
    </source>
</evidence>
<name>A0A8J7JTW2_9CYAN</name>
<protein>
    <submittedName>
        <fullName evidence="2">Uncharacterized protein</fullName>
    </submittedName>
</protein>
<dbReference type="RefSeq" id="WP_193921991.1">
    <property type="nucleotide sequence ID" value="NZ_JADEWL010000056.1"/>
</dbReference>
<sequence length="88" mass="9396">MNSQSNTPIFIKKSLSISGAIALVIGACLAIPKIADATGTLNHIVPRDSIRAVKSNFGIHKANHQDSFNEYEPPDFGRPASVYGTGTR</sequence>
<evidence type="ECO:0000256" key="1">
    <source>
        <dbReference type="SAM" id="MobiDB-lite"/>
    </source>
</evidence>
<dbReference type="EMBL" id="JADEWL010000056">
    <property type="protein sequence ID" value="MBE9214319.1"/>
    <property type="molecule type" value="Genomic_DNA"/>
</dbReference>
<dbReference type="Proteomes" id="UP000620559">
    <property type="component" value="Unassembled WGS sequence"/>
</dbReference>